<dbReference type="NCBIfam" id="TIGR00350">
    <property type="entry name" value="lytR_cpsA_psr"/>
    <property type="match status" value="1"/>
</dbReference>
<feature type="domain" description="Cell envelope-related transcriptional attenuator" evidence="4">
    <location>
        <begin position="86"/>
        <end position="240"/>
    </location>
</feature>
<dbReference type="InterPro" id="IPR050922">
    <property type="entry name" value="LytR/CpsA/Psr_CW_biosynth"/>
</dbReference>
<dbReference type="AlphaFoldDB" id="A0AA45WQN1"/>
<reference evidence="5" key="1">
    <citation type="submission" date="2017-05" db="EMBL/GenBank/DDBJ databases">
        <authorList>
            <person name="Varghese N."/>
            <person name="Submissions S."/>
        </authorList>
    </citation>
    <scope>NUCLEOTIDE SEQUENCE</scope>
    <source>
        <strain evidence="5">DSM 45262</strain>
    </source>
</reference>
<comment type="caution">
    <text evidence="5">The sequence shown here is derived from an EMBL/GenBank/DDBJ whole genome shotgun (WGS) entry which is preliminary data.</text>
</comment>
<protein>
    <submittedName>
        <fullName evidence="5">Transcriptional attenuator, LytR family</fullName>
    </submittedName>
</protein>
<organism evidence="5 6">
    <name type="scientific">Laceyella tengchongensis</name>
    <dbReference type="NCBI Taxonomy" id="574699"/>
    <lineage>
        <taxon>Bacteria</taxon>
        <taxon>Bacillati</taxon>
        <taxon>Bacillota</taxon>
        <taxon>Bacilli</taxon>
        <taxon>Bacillales</taxon>
        <taxon>Thermoactinomycetaceae</taxon>
        <taxon>Laceyella</taxon>
    </lineage>
</organism>
<gene>
    <name evidence="5" type="ORF">SAMN06265361_105205</name>
</gene>
<sequence length="342" mass="38544">MNKVDQRRAQRKRRKKWFKYLAVAVTLLVFGFGIYYGSLLWGALADSSNRLDTSALRDQEVKIKEDPFTVLLIGTDQRTNRPNDFRTDVLMLAAINPKTQSVLLVSIPRDVYMTIPNSGGVKTRINAAPFYGRQSGVGVVENTREAVQNLLHIPVDYYAMINFQGFEDIVDSLGGIDVNVKQSFSQAMIGGGKAVFQPGMMHLNGKQALAYVRNRKDVAGGDFARNERQQEVIGLLLDKLVSFDGISQFSEITSTLGKNFQHGFRMDDIPALIKVYREIPKQNIHSIHIKVVDIKVGSADMLDIPQPEKERIRKMLQQQLEYQPKAEWLDQTDDNPSPDATN</sequence>
<evidence type="ECO:0000256" key="3">
    <source>
        <dbReference type="SAM" id="Phobius"/>
    </source>
</evidence>
<evidence type="ECO:0000313" key="5">
    <source>
        <dbReference type="EMBL" id="SMP26789.1"/>
    </source>
</evidence>
<keyword evidence="3" id="KW-0812">Transmembrane</keyword>
<evidence type="ECO:0000256" key="2">
    <source>
        <dbReference type="SAM" id="MobiDB-lite"/>
    </source>
</evidence>
<keyword evidence="3" id="KW-0472">Membrane</keyword>
<dbReference type="Proteomes" id="UP001157946">
    <property type="component" value="Unassembled WGS sequence"/>
</dbReference>
<keyword evidence="6" id="KW-1185">Reference proteome</keyword>
<dbReference type="InterPro" id="IPR004474">
    <property type="entry name" value="LytR_CpsA_psr"/>
</dbReference>
<evidence type="ECO:0000313" key="6">
    <source>
        <dbReference type="Proteomes" id="UP001157946"/>
    </source>
</evidence>
<name>A0AA45WQN1_9BACL</name>
<dbReference type="RefSeq" id="WP_102993610.1">
    <property type="nucleotide sequence ID" value="NZ_FXTU01000005.1"/>
</dbReference>
<feature type="transmembrane region" description="Helical" evidence="3">
    <location>
        <begin position="20"/>
        <end position="44"/>
    </location>
</feature>
<dbReference type="EMBL" id="FXTU01000005">
    <property type="protein sequence ID" value="SMP26789.1"/>
    <property type="molecule type" value="Genomic_DNA"/>
</dbReference>
<proteinExistence type="inferred from homology"/>
<evidence type="ECO:0000256" key="1">
    <source>
        <dbReference type="ARBA" id="ARBA00006068"/>
    </source>
</evidence>
<dbReference type="Gene3D" id="3.40.630.190">
    <property type="entry name" value="LCP protein"/>
    <property type="match status" value="1"/>
</dbReference>
<evidence type="ECO:0000259" key="4">
    <source>
        <dbReference type="Pfam" id="PF03816"/>
    </source>
</evidence>
<dbReference type="PANTHER" id="PTHR33392">
    <property type="entry name" value="POLYISOPRENYL-TEICHOIC ACID--PEPTIDOGLYCAN TEICHOIC ACID TRANSFERASE TAGU"/>
    <property type="match status" value="1"/>
</dbReference>
<accession>A0AA45WQN1</accession>
<comment type="similarity">
    <text evidence="1">Belongs to the LytR/CpsA/Psr (LCP) family.</text>
</comment>
<dbReference type="Pfam" id="PF03816">
    <property type="entry name" value="LytR_cpsA_psr"/>
    <property type="match status" value="1"/>
</dbReference>
<feature type="region of interest" description="Disordered" evidence="2">
    <location>
        <begin position="323"/>
        <end position="342"/>
    </location>
</feature>
<keyword evidence="3" id="KW-1133">Transmembrane helix</keyword>
<dbReference type="PANTHER" id="PTHR33392:SF6">
    <property type="entry name" value="POLYISOPRENYL-TEICHOIC ACID--PEPTIDOGLYCAN TEICHOIC ACID TRANSFERASE TAGU"/>
    <property type="match status" value="1"/>
</dbReference>